<keyword evidence="5" id="KW-1185">Reference proteome</keyword>
<dbReference type="SMART" id="SM00822">
    <property type="entry name" value="PKS_KR"/>
    <property type="match status" value="1"/>
</dbReference>
<dbReference type="GO" id="GO:0016616">
    <property type="term" value="F:oxidoreductase activity, acting on the CH-OH group of donors, NAD or NADP as acceptor"/>
    <property type="evidence" value="ECO:0007669"/>
    <property type="project" value="UniProtKB-ARBA"/>
</dbReference>
<dbReference type="InterPro" id="IPR002347">
    <property type="entry name" value="SDR_fam"/>
</dbReference>
<comment type="caution">
    <text evidence="4">The sequence shown here is derived from an EMBL/GenBank/DDBJ whole genome shotgun (WGS) entry which is preliminary data.</text>
</comment>
<evidence type="ECO:0000313" key="5">
    <source>
        <dbReference type="Proteomes" id="UP000585363"/>
    </source>
</evidence>
<sequence length="258" mass="27172">MSLEGKKALVTGASRGLGQAIAIALARAGADVAIADISLDSITETASQIRALGRKVVELTVNVVEYDQVQAMVKKAAAELGTLDIAVNNAGVLGLYKVSDMPPEEWDRVMNINARGVFYCCKAELEVMQPRKFGRIINTASIAGKVGLPDLAHYSASKFAVIGFTNALAKEVAHEGITVNAVCPGIVGTGMWRGPQGIAQRWANPGETEEQAWVRLQGSLLPQGIAQTPEDIADMVIYLTTAAHVTGQALAVDGGFSL</sequence>
<dbReference type="PANTHER" id="PTHR42760:SF96">
    <property type="entry name" value="3-OXOACYL-[ACYL-CARRIER-PROTEIN] REDUCTASE FABG"/>
    <property type="match status" value="1"/>
</dbReference>
<dbReference type="GO" id="GO:0030497">
    <property type="term" value="P:fatty acid elongation"/>
    <property type="evidence" value="ECO:0007669"/>
    <property type="project" value="TreeGrafter"/>
</dbReference>
<dbReference type="InterPro" id="IPR057326">
    <property type="entry name" value="KR_dom"/>
</dbReference>
<reference evidence="4 5" key="1">
    <citation type="submission" date="2020-01" db="EMBL/GenBank/DDBJ databases">
        <authorList>
            <person name="Lee S.D."/>
        </authorList>
    </citation>
    <scope>NUCLEOTIDE SEQUENCE [LARGE SCALE GENOMIC DNA]</scope>
    <source>
        <strain evidence="4 5">SAP-1</strain>
    </source>
</reference>
<evidence type="ECO:0000259" key="3">
    <source>
        <dbReference type="SMART" id="SM00822"/>
    </source>
</evidence>
<proteinExistence type="inferred from homology"/>
<dbReference type="PRINTS" id="PR00080">
    <property type="entry name" value="SDRFAMILY"/>
</dbReference>
<dbReference type="InterPro" id="IPR036291">
    <property type="entry name" value="NAD(P)-bd_dom_sf"/>
</dbReference>
<evidence type="ECO:0000313" key="4">
    <source>
        <dbReference type="EMBL" id="NMP27949.1"/>
    </source>
</evidence>
<dbReference type="PROSITE" id="PS00061">
    <property type="entry name" value="ADH_SHORT"/>
    <property type="match status" value="1"/>
</dbReference>
<dbReference type="PRINTS" id="PR00081">
    <property type="entry name" value="GDHRDH"/>
</dbReference>
<gene>
    <name evidence="4" type="ORF">GW590_13900</name>
</gene>
<comment type="similarity">
    <text evidence="1 2">Belongs to the short-chain dehydrogenases/reductases (SDR) family.</text>
</comment>
<dbReference type="FunFam" id="3.40.50.720:FF:000084">
    <property type="entry name" value="Short-chain dehydrogenase reductase"/>
    <property type="match status" value="1"/>
</dbReference>
<dbReference type="Gene3D" id="3.40.50.720">
    <property type="entry name" value="NAD(P)-binding Rossmann-like Domain"/>
    <property type="match status" value="1"/>
</dbReference>
<dbReference type="AlphaFoldDB" id="A0A848MLG0"/>
<dbReference type="InterPro" id="IPR020904">
    <property type="entry name" value="Sc_DH/Rdtase_CS"/>
</dbReference>
<dbReference type="Proteomes" id="UP000585363">
    <property type="component" value="Unassembled WGS sequence"/>
</dbReference>
<protein>
    <submittedName>
        <fullName evidence="4">SDR family oxidoreductase</fullName>
    </submittedName>
</protein>
<dbReference type="Pfam" id="PF00106">
    <property type="entry name" value="adh_short"/>
    <property type="match status" value="1"/>
</dbReference>
<dbReference type="PANTHER" id="PTHR42760">
    <property type="entry name" value="SHORT-CHAIN DEHYDROGENASES/REDUCTASES FAMILY MEMBER"/>
    <property type="match status" value="1"/>
</dbReference>
<feature type="domain" description="Ketoreductase" evidence="3">
    <location>
        <begin position="6"/>
        <end position="195"/>
    </location>
</feature>
<dbReference type="EMBL" id="JAADJU010000007">
    <property type="protein sequence ID" value="NMP27949.1"/>
    <property type="molecule type" value="Genomic_DNA"/>
</dbReference>
<dbReference type="SUPFAM" id="SSF51735">
    <property type="entry name" value="NAD(P)-binding Rossmann-fold domains"/>
    <property type="match status" value="1"/>
</dbReference>
<accession>A0A848MLG0</accession>
<organism evidence="4 5">
    <name type="scientific">Rouxiella aceris</name>
    <dbReference type="NCBI Taxonomy" id="2703884"/>
    <lineage>
        <taxon>Bacteria</taxon>
        <taxon>Pseudomonadati</taxon>
        <taxon>Pseudomonadota</taxon>
        <taxon>Gammaproteobacteria</taxon>
        <taxon>Enterobacterales</taxon>
        <taxon>Yersiniaceae</taxon>
        <taxon>Rouxiella</taxon>
    </lineage>
</organism>
<evidence type="ECO:0000256" key="1">
    <source>
        <dbReference type="ARBA" id="ARBA00006484"/>
    </source>
</evidence>
<name>A0A848MLG0_9GAMM</name>
<evidence type="ECO:0000256" key="2">
    <source>
        <dbReference type="RuleBase" id="RU000363"/>
    </source>
</evidence>
<reference evidence="4 5" key="2">
    <citation type="submission" date="2020-06" db="EMBL/GenBank/DDBJ databases">
        <title>Polyphasic characterization of a Rahnella strain isolated from tree sap.</title>
        <authorList>
            <person name="Kim I.S."/>
        </authorList>
    </citation>
    <scope>NUCLEOTIDE SEQUENCE [LARGE SCALE GENOMIC DNA]</scope>
    <source>
        <strain evidence="4 5">SAP-1</strain>
    </source>
</reference>